<dbReference type="Proteomes" id="UP001458880">
    <property type="component" value="Unassembled WGS sequence"/>
</dbReference>
<protein>
    <recommendedName>
        <fullName evidence="6">Carboxylic ester hydrolase</fullName>
        <ecNumber evidence="6">3.1.1.-</ecNumber>
    </recommendedName>
</protein>
<keyword evidence="9" id="KW-1185">Reference proteome</keyword>
<dbReference type="PANTHER" id="PTHR43142">
    <property type="entry name" value="CARBOXYLIC ESTER HYDROLASE"/>
    <property type="match status" value="1"/>
</dbReference>
<organism evidence="8 9">
    <name type="scientific">Popillia japonica</name>
    <name type="common">Japanese beetle</name>
    <dbReference type="NCBI Taxonomy" id="7064"/>
    <lineage>
        <taxon>Eukaryota</taxon>
        <taxon>Metazoa</taxon>
        <taxon>Ecdysozoa</taxon>
        <taxon>Arthropoda</taxon>
        <taxon>Hexapoda</taxon>
        <taxon>Insecta</taxon>
        <taxon>Pterygota</taxon>
        <taxon>Neoptera</taxon>
        <taxon>Endopterygota</taxon>
        <taxon>Coleoptera</taxon>
        <taxon>Polyphaga</taxon>
        <taxon>Scarabaeiformia</taxon>
        <taxon>Scarabaeidae</taxon>
        <taxon>Rutelinae</taxon>
        <taxon>Popillia</taxon>
    </lineage>
</organism>
<dbReference type="EC" id="3.1.1.-" evidence="6"/>
<comment type="similarity">
    <text evidence="1 6">Belongs to the type-B carboxylesterase/lipase family.</text>
</comment>
<dbReference type="PROSITE" id="PS00122">
    <property type="entry name" value="CARBOXYLESTERASE_B_1"/>
    <property type="match status" value="1"/>
</dbReference>
<keyword evidence="5" id="KW-0325">Glycoprotein</keyword>
<comment type="caution">
    <text evidence="8">The sequence shown here is derived from an EMBL/GenBank/DDBJ whole genome shotgun (WGS) entry which is preliminary data.</text>
</comment>
<dbReference type="SUPFAM" id="SSF53474">
    <property type="entry name" value="alpha/beta-Hydrolases"/>
    <property type="match status" value="1"/>
</dbReference>
<dbReference type="Gene3D" id="3.40.50.1820">
    <property type="entry name" value="alpha/beta hydrolase"/>
    <property type="match status" value="1"/>
</dbReference>
<evidence type="ECO:0000256" key="1">
    <source>
        <dbReference type="ARBA" id="ARBA00005964"/>
    </source>
</evidence>
<dbReference type="AlphaFoldDB" id="A0AAW1MCX8"/>
<evidence type="ECO:0000313" key="8">
    <source>
        <dbReference type="EMBL" id="KAK9743672.1"/>
    </source>
</evidence>
<sequence>MGLKDQTMALRWVKKNIEKFGGDPNSVTIFGESAGGCSVHLHSLSPMSQGLFHRVIAHSGSAFNPWCVGGQKDTGKFAAQILTYEGKSQMKMLPFLQKASVQDIMKVQENITIMIEIHQLALVGPIAENIKDDLAFLPNTPEELIALKEYKKVPIMFGLTNEEGIIADVISFVTTGKEMELRPVQTLVRTLNLKTEEEKKEAMDEIKKFYTKISKKSDRPSQLWIGGDAWLTYGVHKSAVSHAKRDHKDLYFYVFSADTQLNYFKQLHPVTAKYKGTSHIDDLGYIFKTKFTPDFQPDSIEAKTMQNVVKLWTNFAKYGNPTPKGDKEFGVMWKPVEEGAFNFMNIGTGSLELGRNPFAERVDFWEKLHKKYAHGEKLAHTEL</sequence>
<keyword evidence="3 6" id="KW-0378">Hydrolase</keyword>
<evidence type="ECO:0000256" key="5">
    <source>
        <dbReference type="ARBA" id="ARBA00023180"/>
    </source>
</evidence>
<name>A0AAW1MCX8_POPJA</name>
<evidence type="ECO:0000259" key="7">
    <source>
        <dbReference type="Pfam" id="PF00135"/>
    </source>
</evidence>
<evidence type="ECO:0000256" key="3">
    <source>
        <dbReference type="ARBA" id="ARBA00022801"/>
    </source>
</evidence>
<keyword evidence="4" id="KW-1015">Disulfide bond</keyword>
<accession>A0AAW1MCX8</accession>
<dbReference type="InterPro" id="IPR002018">
    <property type="entry name" value="CarbesteraseB"/>
</dbReference>
<dbReference type="EMBL" id="JASPKY010000067">
    <property type="protein sequence ID" value="KAK9743672.1"/>
    <property type="molecule type" value="Genomic_DNA"/>
</dbReference>
<proteinExistence type="inferred from homology"/>
<dbReference type="GO" id="GO:0052689">
    <property type="term" value="F:carboxylic ester hydrolase activity"/>
    <property type="evidence" value="ECO:0007669"/>
    <property type="project" value="UniProtKB-KW"/>
</dbReference>
<dbReference type="Pfam" id="PF00135">
    <property type="entry name" value="COesterase"/>
    <property type="match status" value="1"/>
</dbReference>
<dbReference type="InterPro" id="IPR019826">
    <property type="entry name" value="Carboxylesterase_B_AS"/>
</dbReference>
<evidence type="ECO:0000313" key="9">
    <source>
        <dbReference type="Proteomes" id="UP001458880"/>
    </source>
</evidence>
<evidence type="ECO:0000256" key="4">
    <source>
        <dbReference type="ARBA" id="ARBA00023157"/>
    </source>
</evidence>
<evidence type="ECO:0000256" key="2">
    <source>
        <dbReference type="ARBA" id="ARBA00022487"/>
    </source>
</evidence>
<feature type="domain" description="Carboxylesterase type B" evidence="7">
    <location>
        <begin position="1"/>
        <end position="365"/>
    </location>
</feature>
<keyword evidence="2" id="KW-0719">Serine esterase</keyword>
<dbReference type="InterPro" id="IPR029058">
    <property type="entry name" value="AB_hydrolase_fold"/>
</dbReference>
<evidence type="ECO:0000256" key="6">
    <source>
        <dbReference type="RuleBase" id="RU361235"/>
    </source>
</evidence>
<gene>
    <name evidence="8" type="ORF">QE152_g8462</name>
</gene>
<reference evidence="8 9" key="1">
    <citation type="journal article" date="2024" name="BMC Genomics">
        <title>De novo assembly and annotation of Popillia japonica's genome with initial clues to its potential as an invasive pest.</title>
        <authorList>
            <person name="Cucini C."/>
            <person name="Boschi S."/>
            <person name="Funari R."/>
            <person name="Cardaioli E."/>
            <person name="Iannotti N."/>
            <person name="Marturano G."/>
            <person name="Paoli F."/>
            <person name="Bruttini M."/>
            <person name="Carapelli A."/>
            <person name="Frati F."/>
            <person name="Nardi F."/>
        </authorList>
    </citation>
    <scope>NUCLEOTIDE SEQUENCE [LARGE SCALE GENOMIC DNA]</scope>
    <source>
        <strain evidence="8">DMR45628</strain>
    </source>
</reference>
<dbReference type="PANTHER" id="PTHR43142:SF1">
    <property type="entry name" value="CARBOXYLIC ESTER HYDROLASE"/>
    <property type="match status" value="1"/>
</dbReference>